<sequence length="84" mass="8983">MWHGEGAWQHTALAGLGMCCPLTSEPRRPGGASLLPSPLQSGNSWARSSVTVFNMVQHSTGTIRSVVFGHRRTDASSSIRVLPP</sequence>
<evidence type="ECO:0000313" key="2">
    <source>
        <dbReference type="Proteomes" id="UP000784294"/>
    </source>
</evidence>
<accession>A0A3S5C9L4</accession>
<name>A0A3S5C9L4_9PLAT</name>
<comment type="caution">
    <text evidence="1">The sequence shown here is derived from an EMBL/GenBank/DDBJ whole genome shotgun (WGS) entry which is preliminary data.</text>
</comment>
<dbReference type="AlphaFoldDB" id="A0A3S5C9L4"/>
<protein>
    <submittedName>
        <fullName evidence="1">Uncharacterized protein</fullName>
    </submittedName>
</protein>
<dbReference type="Proteomes" id="UP000784294">
    <property type="component" value="Unassembled WGS sequence"/>
</dbReference>
<organism evidence="1 2">
    <name type="scientific">Protopolystoma xenopodis</name>
    <dbReference type="NCBI Taxonomy" id="117903"/>
    <lineage>
        <taxon>Eukaryota</taxon>
        <taxon>Metazoa</taxon>
        <taxon>Spiralia</taxon>
        <taxon>Lophotrochozoa</taxon>
        <taxon>Platyhelminthes</taxon>
        <taxon>Monogenea</taxon>
        <taxon>Polyopisthocotylea</taxon>
        <taxon>Polystomatidea</taxon>
        <taxon>Polystomatidae</taxon>
        <taxon>Protopolystoma</taxon>
    </lineage>
</organism>
<dbReference type="EMBL" id="CAAALY010294362">
    <property type="protein sequence ID" value="VEL44312.1"/>
    <property type="molecule type" value="Genomic_DNA"/>
</dbReference>
<proteinExistence type="predicted"/>
<gene>
    <name evidence="1" type="ORF">PXEA_LOCUS37752</name>
</gene>
<evidence type="ECO:0000313" key="1">
    <source>
        <dbReference type="EMBL" id="VEL44312.1"/>
    </source>
</evidence>
<reference evidence="1" key="1">
    <citation type="submission" date="2018-11" db="EMBL/GenBank/DDBJ databases">
        <authorList>
            <consortium name="Pathogen Informatics"/>
        </authorList>
    </citation>
    <scope>NUCLEOTIDE SEQUENCE</scope>
</reference>
<keyword evidence="2" id="KW-1185">Reference proteome</keyword>